<name>A0ABT4SAW7_9ACTN</name>
<dbReference type="RefSeq" id="WP_270155164.1">
    <property type="nucleotide sequence ID" value="NZ_JAPNNL010000040.1"/>
</dbReference>
<sequence length="481" mass="54911">MGTPLFLILTYLCQVQADPADLHKENLMFIIEGKESSPATFSRKAFERFLSDLQSKGYKPLIRAAAKAILTATGTRSIARHRTLYWQTIDTVSASFNRNRWSPPPGEEYQTRELLEIMIRDGSLIIIRYSREVVIIVEARDHTATSHVEEISSTFWHAADAASAKDMLGNPFTWLPTPKMRLLYSLSSVNYKVKTNHINSQPASYSQQDLEAAITLATPDYREALKRVIQGKPARDDAGPASEQPAVRELLDRQLVREEYLVVCRQTSRPICTVATREELEGNLGENYRCSTCNRTFADENIRNIIAATPLARQLMEKSHWMTIWATSLLVDSKVALNNIVWNTTFDEDEIDLIVDFQGYRAFFELKDRDFGLGDADRFVNRVERYGPGAGVVFSLGSISAEARKFLTRRRVSIVEGRTSESARTEIKDIINKISTDEARRQLQNLLASMEIESQRVVVELWKRESGIEWPIDENDPYYWR</sequence>
<evidence type="ECO:0000313" key="2">
    <source>
        <dbReference type="Proteomes" id="UP001144036"/>
    </source>
</evidence>
<dbReference type="EMBL" id="JAPNNL010000040">
    <property type="protein sequence ID" value="MDA0634357.1"/>
    <property type="molecule type" value="Genomic_DNA"/>
</dbReference>
<evidence type="ECO:0000313" key="1">
    <source>
        <dbReference type="EMBL" id="MDA0634357.1"/>
    </source>
</evidence>
<comment type="caution">
    <text evidence="1">The sequence shown here is derived from an EMBL/GenBank/DDBJ whole genome shotgun (WGS) entry which is preliminary data.</text>
</comment>
<gene>
    <name evidence="1" type="ORF">OUY22_13110</name>
</gene>
<organism evidence="1 2">
    <name type="scientific">Nonomuraea corallina</name>
    <dbReference type="NCBI Taxonomy" id="2989783"/>
    <lineage>
        <taxon>Bacteria</taxon>
        <taxon>Bacillati</taxon>
        <taxon>Actinomycetota</taxon>
        <taxon>Actinomycetes</taxon>
        <taxon>Streptosporangiales</taxon>
        <taxon>Streptosporangiaceae</taxon>
        <taxon>Nonomuraea</taxon>
    </lineage>
</organism>
<dbReference type="Proteomes" id="UP001144036">
    <property type="component" value="Unassembled WGS sequence"/>
</dbReference>
<protein>
    <recommendedName>
        <fullName evidence="3">Restriction endonuclease type IV Mrr domain-containing protein</fullName>
    </recommendedName>
</protein>
<proteinExistence type="predicted"/>
<keyword evidence="2" id="KW-1185">Reference proteome</keyword>
<reference evidence="1" key="1">
    <citation type="submission" date="2022-11" db="EMBL/GenBank/DDBJ databases">
        <title>Nonomuraea corallina sp. nov., a new species of the genus Nonomuraea isolated from sea side sediment in Thai sea.</title>
        <authorList>
            <person name="Ngamcharungchit C."/>
            <person name="Matsumoto A."/>
            <person name="Suriyachadkun C."/>
            <person name="Panbangred W."/>
            <person name="Inahashi Y."/>
            <person name="Intra B."/>
        </authorList>
    </citation>
    <scope>NUCLEOTIDE SEQUENCE</scope>
    <source>
        <strain evidence="1">MCN248</strain>
    </source>
</reference>
<accession>A0ABT4SAW7</accession>
<evidence type="ECO:0008006" key="3">
    <source>
        <dbReference type="Google" id="ProtNLM"/>
    </source>
</evidence>